<keyword evidence="3 5" id="KW-0663">Pyridoxal phosphate</keyword>
<evidence type="ECO:0000256" key="3">
    <source>
        <dbReference type="ARBA" id="ARBA00022898"/>
    </source>
</evidence>
<protein>
    <submittedName>
        <fullName evidence="6">D-alanine transaminase</fullName>
    </submittedName>
</protein>
<dbReference type="EMBL" id="FOYQ01000002">
    <property type="protein sequence ID" value="SFR52506.1"/>
    <property type="molecule type" value="Genomic_DNA"/>
</dbReference>
<dbReference type="PANTHER" id="PTHR42743">
    <property type="entry name" value="AMINO-ACID AMINOTRANSFERASE"/>
    <property type="match status" value="1"/>
</dbReference>
<reference evidence="6 7" key="1">
    <citation type="submission" date="2016-10" db="EMBL/GenBank/DDBJ databases">
        <authorList>
            <person name="de Groot N.N."/>
        </authorList>
    </citation>
    <scope>NUCLEOTIDE SEQUENCE [LARGE SCALE GENOMIC DNA]</scope>
    <source>
        <strain evidence="6 7">DSM 21019</strain>
    </source>
</reference>
<dbReference type="AlphaFoldDB" id="A0A1I6HDD9"/>
<dbReference type="Gene3D" id="3.20.10.10">
    <property type="entry name" value="D-amino Acid Aminotransferase, subunit A, domain 2"/>
    <property type="match status" value="1"/>
</dbReference>
<dbReference type="Proteomes" id="UP000199534">
    <property type="component" value="Unassembled WGS sequence"/>
</dbReference>
<evidence type="ECO:0000256" key="2">
    <source>
        <dbReference type="ARBA" id="ARBA00009320"/>
    </source>
</evidence>
<evidence type="ECO:0000256" key="5">
    <source>
        <dbReference type="RuleBase" id="RU004516"/>
    </source>
</evidence>
<sequence length="290" mass="32637">MAANPGYPHKVFLNGKIVPSADANISVFDRGFIFGDGLYEVMARIGGNYFYREAHLNRLRRGLKEIAIDFDVAVFEEHIPELLRVSDLEDKDSLLYMQVSRGAAPRQHSFPANVPPTAMMYAWEKSLPEIEPRHAHAVIKEEFRWSRCDIKSTSLLGNVMANQWASSQDAYETVFYRDGIVTEASHSNIFFVRDGVVYTHPANNHILWGITRQVVVELCETMGIPLKEEAIALSQITAMDEAFLTGTSTQIMALKTLGNHEYFASEPGPVTRKLQEGFLELKIRDSQAGQ</sequence>
<dbReference type="InterPro" id="IPR018300">
    <property type="entry name" value="Aminotrans_IV_CS"/>
</dbReference>
<dbReference type="GO" id="GO:0046394">
    <property type="term" value="P:carboxylic acid biosynthetic process"/>
    <property type="evidence" value="ECO:0007669"/>
    <property type="project" value="UniProtKB-ARBA"/>
</dbReference>
<dbReference type="PANTHER" id="PTHR42743:SF10">
    <property type="entry name" value="D-ALANINE AMINOTRANSFERASE"/>
    <property type="match status" value="1"/>
</dbReference>
<dbReference type="GO" id="GO:0005829">
    <property type="term" value="C:cytosol"/>
    <property type="evidence" value="ECO:0007669"/>
    <property type="project" value="TreeGrafter"/>
</dbReference>
<evidence type="ECO:0000256" key="4">
    <source>
        <dbReference type="RuleBase" id="RU004106"/>
    </source>
</evidence>
<accession>A0A1I6HDD9</accession>
<comment type="cofactor">
    <cofactor evidence="1 5">
        <name>pyridoxal 5'-phosphate</name>
        <dbReference type="ChEBI" id="CHEBI:597326"/>
    </cofactor>
</comment>
<dbReference type="InterPro" id="IPR036038">
    <property type="entry name" value="Aminotransferase-like"/>
</dbReference>
<evidence type="ECO:0000256" key="1">
    <source>
        <dbReference type="ARBA" id="ARBA00001933"/>
    </source>
</evidence>
<keyword evidence="7" id="KW-1185">Reference proteome</keyword>
<dbReference type="Gene3D" id="3.30.470.10">
    <property type="match status" value="1"/>
</dbReference>
<dbReference type="RefSeq" id="WP_092982979.1">
    <property type="nucleotide sequence ID" value="NZ_FOYQ01000002.1"/>
</dbReference>
<gene>
    <name evidence="6" type="ORF">SAMN04490243_2599</name>
</gene>
<dbReference type="PROSITE" id="PS00770">
    <property type="entry name" value="AA_TRANSFER_CLASS_4"/>
    <property type="match status" value="1"/>
</dbReference>
<dbReference type="GO" id="GO:0008652">
    <property type="term" value="P:amino acid biosynthetic process"/>
    <property type="evidence" value="ECO:0007669"/>
    <property type="project" value="UniProtKB-ARBA"/>
</dbReference>
<dbReference type="OrthoDB" id="9804984at2"/>
<name>A0A1I6HDD9_9FLAO</name>
<dbReference type="STRING" id="400055.SAMN04490243_2599"/>
<dbReference type="InterPro" id="IPR050571">
    <property type="entry name" value="Class-IV_PLP-Dep_Aminotrnsfr"/>
</dbReference>
<proteinExistence type="inferred from homology"/>
<comment type="similarity">
    <text evidence="2 4">Belongs to the class-IV pyridoxal-phosphate-dependent aminotransferase family.</text>
</comment>
<evidence type="ECO:0000313" key="7">
    <source>
        <dbReference type="Proteomes" id="UP000199534"/>
    </source>
</evidence>
<dbReference type="SUPFAM" id="SSF56752">
    <property type="entry name" value="D-aminoacid aminotransferase-like PLP-dependent enzymes"/>
    <property type="match status" value="1"/>
</dbReference>
<dbReference type="Pfam" id="PF01063">
    <property type="entry name" value="Aminotran_4"/>
    <property type="match status" value="1"/>
</dbReference>
<dbReference type="GO" id="GO:0003824">
    <property type="term" value="F:catalytic activity"/>
    <property type="evidence" value="ECO:0007669"/>
    <property type="project" value="InterPro"/>
</dbReference>
<organism evidence="6 7">
    <name type="scientific">Robiginitalea myxolifaciens</name>
    <dbReference type="NCBI Taxonomy" id="400055"/>
    <lineage>
        <taxon>Bacteria</taxon>
        <taxon>Pseudomonadati</taxon>
        <taxon>Bacteroidota</taxon>
        <taxon>Flavobacteriia</taxon>
        <taxon>Flavobacteriales</taxon>
        <taxon>Flavobacteriaceae</taxon>
        <taxon>Robiginitalea</taxon>
    </lineage>
</organism>
<dbReference type="InterPro" id="IPR043131">
    <property type="entry name" value="BCAT-like_N"/>
</dbReference>
<evidence type="ECO:0000313" key="6">
    <source>
        <dbReference type="EMBL" id="SFR52506.1"/>
    </source>
</evidence>
<dbReference type="InterPro" id="IPR001544">
    <property type="entry name" value="Aminotrans_IV"/>
</dbReference>
<dbReference type="FunFam" id="3.20.10.10:FF:000002">
    <property type="entry name" value="D-alanine aminotransferase"/>
    <property type="match status" value="1"/>
</dbReference>
<dbReference type="InterPro" id="IPR043132">
    <property type="entry name" value="BCAT-like_C"/>
</dbReference>